<name>A0A0G4HG18_9ALVE</name>
<dbReference type="PANTHER" id="PTHR10381">
    <property type="entry name" value="ATP-DEPENDENT CLP PROTEASE PROTEOLYTIC SUBUNIT"/>
    <property type="match status" value="1"/>
</dbReference>
<dbReference type="EMBL" id="CDMZ01002599">
    <property type="protein sequence ID" value="CEM43049.1"/>
    <property type="molecule type" value="Genomic_DNA"/>
</dbReference>
<protein>
    <recommendedName>
        <fullName evidence="2">ATP-dependent Clp protease proteolytic subunit</fullName>
    </recommendedName>
</protein>
<dbReference type="GO" id="GO:0009368">
    <property type="term" value="C:endopeptidase Clp complex"/>
    <property type="evidence" value="ECO:0007669"/>
    <property type="project" value="TreeGrafter"/>
</dbReference>
<dbReference type="GO" id="GO:0051117">
    <property type="term" value="F:ATPase binding"/>
    <property type="evidence" value="ECO:0007669"/>
    <property type="project" value="TreeGrafter"/>
</dbReference>
<evidence type="ECO:0000256" key="3">
    <source>
        <dbReference type="SAM" id="MobiDB-lite"/>
    </source>
</evidence>
<feature type="region of interest" description="Disordered" evidence="3">
    <location>
        <begin position="355"/>
        <end position="376"/>
    </location>
</feature>
<feature type="chain" id="PRO_5005191942" description="ATP-dependent Clp protease proteolytic subunit" evidence="4">
    <location>
        <begin position="17"/>
        <end position="398"/>
    </location>
</feature>
<dbReference type="VEuPathDB" id="CryptoDB:Cvel_6726"/>
<evidence type="ECO:0000256" key="2">
    <source>
        <dbReference type="RuleBase" id="RU003567"/>
    </source>
</evidence>
<keyword evidence="4" id="KW-0732">Signal</keyword>
<dbReference type="PRINTS" id="PR00127">
    <property type="entry name" value="CLPPROTEASEP"/>
</dbReference>
<proteinExistence type="inferred from homology"/>
<dbReference type="GO" id="GO:0004252">
    <property type="term" value="F:serine-type endopeptidase activity"/>
    <property type="evidence" value="ECO:0007669"/>
    <property type="project" value="InterPro"/>
</dbReference>
<reference evidence="5" key="1">
    <citation type="submission" date="2014-11" db="EMBL/GenBank/DDBJ databases">
        <authorList>
            <person name="Otto D Thomas"/>
            <person name="Naeem Raeece"/>
        </authorList>
    </citation>
    <scope>NUCLEOTIDE SEQUENCE</scope>
</reference>
<sequence>MLRLLAIASSLTAVKGFLPSPPHPDPFFLLERRRSHLSELQAGIEREDNLEGLLSTPPFPVSPLELGDGDAPHVKETGGRGEFSLSNSVVELPHLPRRVTERRRAARRMREARMQNPDDNAGAAIDYEQMMREYAEADAREKKQSGALPQVGPPPDLSSMLFHNRIIYLGMPIVPAVTELMVQCLLYLNYESETRPVFLYINSPGSELPDSTSGFETEAFAIADVMKYVKPPIHTIAVGQCWGSANLLCAYGAKGKRFALPNANFLFKHPINRASGVVTDVVNKAKEAIGHRLTMEKMIAGSCRQPLTKVQKDFSRTKYLSPEEAIQYGLIDKVLESEKELSSVPEFIQQMRRKSGGTALTAGGRGGLGRVDPAGRGVYSGSTDSFDAFRLGGDGGRR</sequence>
<dbReference type="Pfam" id="PF00574">
    <property type="entry name" value="CLP_protease"/>
    <property type="match status" value="1"/>
</dbReference>
<dbReference type="InterPro" id="IPR029045">
    <property type="entry name" value="ClpP/crotonase-like_dom_sf"/>
</dbReference>
<accession>A0A0G4HG18</accession>
<dbReference type="InterPro" id="IPR001907">
    <property type="entry name" value="ClpP"/>
</dbReference>
<dbReference type="SUPFAM" id="SSF52096">
    <property type="entry name" value="ClpP/crotonase"/>
    <property type="match status" value="1"/>
</dbReference>
<dbReference type="PANTHER" id="PTHR10381:SF6">
    <property type="entry name" value="ATP-DEPENDENT CLP PROTEASE PROTEOLYTIC SUBUNIT-RELATED PROTEIN 3, CHLOROPLASTIC"/>
    <property type="match status" value="1"/>
</dbReference>
<dbReference type="Gene3D" id="3.90.226.10">
    <property type="entry name" value="2-enoyl-CoA Hydratase, Chain A, domain 1"/>
    <property type="match status" value="1"/>
</dbReference>
<dbReference type="GO" id="GO:0004176">
    <property type="term" value="F:ATP-dependent peptidase activity"/>
    <property type="evidence" value="ECO:0007669"/>
    <property type="project" value="InterPro"/>
</dbReference>
<gene>
    <name evidence="5" type="ORF">Cvel_6726</name>
</gene>
<dbReference type="AlphaFoldDB" id="A0A0G4HG18"/>
<evidence type="ECO:0000256" key="1">
    <source>
        <dbReference type="ARBA" id="ARBA00007039"/>
    </source>
</evidence>
<comment type="similarity">
    <text evidence="1 2">Belongs to the peptidase S14 family.</text>
</comment>
<evidence type="ECO:0000256" key="4">
    <source>
        <dbReference type="SAM" id="SignalP"/>
    </source>
</evidence>
<dbReference type="CDD" id="cd07017">
    <property type="entry name" value="S14_ClpP_2"/>
    <property type="match status" value="1"/>
</dbReference>
<dbReference type="InterPro" id="IPR023562">
    <property type="entry name" value="ClpP/TepA"/>
</dbReference>
<evidence type="ECO:0000313" key="5">
    <source>
        <dbReference type="EMBL" id="CEM43049.1"/>
    </source>
</evidence>
<organism evidence="5">
    <name type="scientific">Chromera velia CCMP2878</name>
    <dbReference type="NCBI Taxonomy" id="1169474"/>
    <lineage>
        <taxon>Eukaryota</taxon>
        <taxon>Sar</taxon>
        <taxon>Alveolata</taxon>
        <taxon>Colpodellida</taxon>
        <taxon>Chromeraceae</taxon>
        <taxon>Chromera</taxon>
    </lineage>
</organism>
<feature type="signal peptide" evidence="4">
    <location>
        <begin position="1"/>
        <end position="16"/>
    </location>
</feature>
<dbReference type="GO" id="GO:0006515">
    <property type="term" value="P:protein quality control for misfolded or incompletely synthesized proteins"/>
    <property type="evidence" value="ECO:0007669"/>
    <property type="project" value="TreeGrafter"/>
</dbReference>